<evidence type="ECO:0000313" key="2">
    <source>
        <dbReference type="Proteomes" id="UP001054945"/>
    </source>
</evidence>
<proteinExistence type="predicted"/>
<reference evidence="1 2" key="1">
    <citation type="submission" date="2021-06" db="EMBL/GenBank/DDBJ databases">
        <title>Caerostris extrusa draft genome.</title>
        <authorList>
            <person name="Kono N."/>
            <person name="Arakawa K."/>
        </authorList>
    </citation>
    <scope>NUCLEOTIDE SEQUENCE [LARGE SCALE GENOMIC DNA]</scope>
</reference>
<gene>
    <name evidence="1" type="primary">PO21_39</name>
    <name evidence="1" type="ORF">CEXT_154291</name>
</gene>
<accession>A0AAV4X4E2</accession>
<evidence type="ECO:0000313" key="1">
    <source>
        <dbReference type="EMBL" id="GIY90126.1"/>
    </source>
</evidence>
<protein>
    <submittedName>
        <fullName evidence="1">Retrovirus-related Pol polyprotein from type-1 retrotransposable element R2</fullName>
    </submittedName>
</protein>
<sequence length="132" mass="14915">MNRSSQLMNKASQGKVLKLVSLSPSSSHFMSDGSYTRFADWRFIHRARLNQVHLNGCQPWMTDVACPFEGSDTAFTNSYESKVSKYDPLIPLYRAQGLNAIIVPILVGALGSWCPWNDRFLKNLQQVIPCTF</sequence>
<dbReference type="Proteomes" id="UP001054945">
    <property type="component" value="Unassembled WGS sequence"/>
</dbReference>
<organism evidence="1 2">
    <name type="scientific">Caerostris extrusa</name>
    <name type="common">Bark spider</name>
    <name type="synonym">Caerostris bankana</name>
    <dbReference type="NCBI Taxonomy" id="172846"/>
    <lineage>
        <taxon>Eukaryota</taxon>
        <taxon>Metazoa</taxon>
        <taxon>Ecdysozoa</taxon>
        <taxon>Arthropoda</taxon>
        <taxon>Chelicerata</taxon>
        <taxon>Arachnida</taxon>
        <taxon>Araneae</taxon>
        <taxon>Araneomorphae</taxon>
        <taxon>Entelegynae</taxon>
        <taxon>Araneoidea</taxon>
        <taxon>Araneidae</taxon>
        <taxon>Caerostris</taxon>
    </lineage>
</organism>
<name>A0AAV4X4E2_CAEEX</name>
<dbReference type="EMBL" id="BPLR01017294">
    <property type="protein sequence ID" value="GIY90126.1"/>
    <property type="molecule type" value="Genomic_DNA"/>
</dbReference>
<keyword evidence="2" id="KW-1185">Reference proteome</keyword>
<dbReference type="AlphaFoldDB" id="A0AAV4X4E2"/>
<comment type="caution">
    <text evidence="1">The sequence shown here is derived from an EMBL/GenBank/DDBJ whole genome shotgun (WGS) entry which is preliminary data.</text>
</comment>